<proteinExistence type="predicted"/>
<protein>
    <submittedName>
        <fullName evidence="1">Uncharacterized protein</fullName>
    </submittedName>
</protein>
<comment type="caution">
    <text evidence="1">The sequence shown here is derived from an EMBL/GenBank/DDBJ whole genome shotgun (WGS) entry which is preliminary data.</text>
</comment>
<sequence length="75" mass="8351">MPAVFVSDACLVYPVNRAFVACRFFTILKVEGQRRKSSTLKRINIPSQFASFHSFKQASYANCPPDPSEVQAPAI</sequence>
<dbReference type="Proteomes" id="UP000322873">
    <property type="component" value="Unassembled WGS sequence"/>
</dbReference>
<dbReference type="AlphaFoldDB" id="A0A5M9K7M9"/>
<organism evidence="1 2">
    <name type="scientific">Monilinia fructicola</name>
    <name type="common">Brown rot fungus</name>
    <name type="synonym">Ciboria fructicola</name>
    <dbReference type="NCBI Taxonomy" id="38448"/>
    <lineage>
        <taxon>Eukaryota</taxon>
        <taxon>Fungi</taxon>
        <taxon>Dikarya</taxon>
        <taxon>Ascomycota</taxon>
        <taxon>Pezizomycotina</taxon>
        <taxon>Leotiomycetes</taxon>
        <taxon>Helotiales</taxon>
        <taxon>Sclerotiniaceae</taxon>
        <taxon>Monilinia</taxon>
    </lineage>
</organism>
<reference evidence="1 2" key="1">
    <citation type="submission" date="2019-06" db="EMBL/GenBank/DDBJ databases">
        <title>Genome Sequence of the Brown Rot Fungal Pathogen Monilinia fructicola.</title>
        <authorList>
            <person name="De Miccolis Angelini R.M."/>
            <person name="Landi L."/>
            <person name="Abate D."/>
            <person name="Pollastro S."/>
            <person name="Romanazzi G."/>
            <person name="Faretra F."/>
        </authorList>
    </citation>
    <scope>NUCLEOTIDE SEQUENCE [LARGE SCALE GENOMIC DNA]</scope>
    <source>
        <strain evidence="1 2">Mfrc123</strain>
    </source>
</reference>
<dbReference type="EMBL" id="VICG01000001">
    <property type="protein sequence ID" value="KAA8576216.1"/>
    <property type="molecule type" value="Genomic_DNA"/>
</dbReference>
<keyword evidence="2" id="KW-1185">Reference proteome</keyword>
<evidence type="ECO:0000313" key="2">
    <source>
        <dbReference type="Proteomes" id="UP000322873"/>
    </source>
</evidence>
<accession>A0A5M9K7M9</accession>
<gene>
    <name evidence="1" type="ORF">EYC84_006369</name>
</gene>
<evidence type="ECO:0000313" key="1">
    <source>
        <dbReference type="EMBL" id="KAA8576216.1"/>
    </source>
</evidence>
<name>A0A5M9K7M9_MONFR</name>